<feature type="transmembrane region" description="Helical" evidence="8">
    <location>
        <begin position="233"/>
        <end position="253"/>
    </location>
</feature>
<organism evidence="10 11">
    <name type="scientific">Marasmius crinis-equi</name>
    <dbReference type="NCBI Taxonomy" id="585013"/>
    <lineage>
        <taxon>Eukaryota</taxon>
        <taxon>Fungi</taxon>
        <taxon>Dikarya</taxon>
        <taxon>Basidiomycota</taxon>
        <taxon>Agaricomycotina</taxon>
        <taxon>Agaricomycetes</taxon>
        <taxon>Agaricomycetidae</taxon>
        <taxon>Agaricales</taxon>
        <taxon>Marasmiineae</taxon>
        <taxon>Marasmiaceae</taxon>
        <taxon>Marasmius</taxon>
    </lineage>
</organism>
<proteinExistence type="predicted"/>
<sequence>MGQFSQDVALLRDLLMKRAATEQGGVLSGDNPARYNDSDPIRLWVIQLVIIVCFTQILALILGRIRQPRVIAEVIGGIVLGPSVMGRIPHFRDTIFPNQSMPLLNLTANIGLVLFLFLVGMEIDTRLLKRNFKASACISVAGLIVPLGLGAALGVGVYHEFVNPSVNFGYFLLFVAVAVGITAFPVLCRILTETKLLDTTVGVVTLSAGIGNDVVGWILLALTVSLVNASNGLTALYVLLCSVGFVIFLLFPVRWAYHWMARKTGSLEQGTPTTFMMTTTLLLVFIAAFFTDIIGVHAIFGGFLAGLIIPKENGFTISLVEKIEDLVSILLLPLYFTLSGLRTNLGLLDNGVTWGYVILICLVAFASKFFSCGLVAKAFGFNWRESGAIGSLMSCKGLVELIVLNVGFQANILDDRTFSMFVVHAIILTFVTTPLTLAFYPEHLRDHHGSAAKPVGHDSEQGQENRNAVQDVATKTRFALVLDKLEQLPAAMTLTQLLHPFGNVLSQSTTSPDSASVSESDLKQEKQDSGELPGLSKEKESQKPAPSSSFIDFTLLRLIELSGRTSALFKSTEAAALVHTDPVTSVFNTFAWLAGLGTRATSNGKASTLNTALEVVAWDDFTGVVKKQVEQRNIEMVLVPWASTGSGAAAAALGNQEGAAARNPFDGVFHRSGAAPTSPSAASSSQHDQMSSVVYAEFIRKVFLTTPCDVALFVDRGSGRLSVDSAASPVPAIQSVLFLPFFGGPDDRSALNFLLQICSRNSGVKAVVVRIQRDEDIDSGDESDIEKEKISHLAHNTVSGADTVYGRHSTQTRLASDTADNILWENSSTAGLPRVTFSTRKTSRPLQEVVDLVSSVPSAQGFPELSGAMKAGGNVIVVCGRSRQMTVESLSGELSQIASGTGGGGALASSVSRTLGDVGAAMVAVGARASLLVVQARVNGSHA</sequence>
<evidence type="ECO:0000256" key="5">
    <source>
        <dbReference type="ARBA" id="ARBA00023065"/>
    </source>
</evidence>
<feature type="transmembrane region" description="Helical" evidence="8">
    <location>
        <begin position="70"/>
        <end position="91"/>
    </location>
</feature>
<feature type="transmembrane region" description="Helical" evidence="8">
    <location>
        <begin position="103"/>
        <end position="123"/>
    </location>
</feature>
<dbReference type="Gene3D" id="1.20.1530.20">
    <property type="match status" value="1"/>
</dbReference>
<evidence type="ECO:0000256" key="3">
    <source>
        <dbReference type="ARBA" id="ARBA00022692"/>
    </source>
</evidence>
<evidence type="ECO:0000313" key="10">
    <source>
        <dbReference type="EMBL" id="KAL0576601.1"/>
    </source>
</evidence>
<keyword evidence="6 8" id="KW-0472">Membrane</keyword>
<feature type="transmembrane region" description="Helical" evidence="8">
    <location>
        <begin position="420"/>
        <end position="440"/>
    </location>
</feature>
<keyword evidence="5" id="KW-0406">Ion transport</keyword>
<feature type="region of interest" description="Disordered" evidence="7">
    <location>
        <begin position="509"/>
        <end position="547"/>
    </location>
</feature>
<dbReference type="PANTHER" id="PTHR32468">
    <property type="entry name" value="CATION/H + ANTIPORTER"/>
    <property type="match status" value="1"/>
</dbReference>
<feature type="transmembrane region" description="Helical" evidence="8">
    <location>
        <begin position="170"/>
        <end position="191"/>
    </location>
</feature>
<protein>
    <submittedName>
        <fullName evidence="10">K(+)/H(+) antiporter</fullName>
    </submittedName>
</protein>
<dbReference type="InterPro" id="IPR038770">
    <property type="entry name" value="Na+/solute_symporter_sf"/>
</dbReference>
<evidence type="ECO:0000256" key="2">
    <source>
        <dbReference type="ARBA" id="ARBA00022448"/>
    </source>
</evidence>
<feature type="transmembrane region" description="Helical" evidence="8">
    <location>
        <begin position="135"/>
        <end position="158"/>
    </location>
</feature>
<reference evidence="10 11" key="1">
    <citation type="submission" date="2024-02" db="EMBL/GenBank/DDBJ databases">
        <title>A draft genome for the cacao thread blight pathogen Marasmius crinis-equi.</title>
        <authorList>
            <person name="Cohen S.P."/>
            <person name="Baruah I.K."/>
            <person name="Amoako-Attah I."/>
            <person name="Bukari Y."/>
            <person name="Meinhardt L.W."/>
            <person name="Bailey B.A."/>
        </authorList>
    </citation>
    <scope>NUCLEOTIDE SEQUENCE [LARGE SCALE GENOMIC DNA]</scope>
    <source>
        <strain evidence="10 11">GH-76</strain>
    </source>
</reference>
<keyword evidence="3 8" id="KW-0812">Transmembrane</keyword>
<accession>A0ABR3FND1</accession>
<keyword evidence="4 8" id="KW-1133">Transmembrane helix</keyword>
<feature type="transmembrane region" description="Helical" evidence="8">
    <location>
        <begin position="41"/>
        <end position="63"/>
    </location>
</feature>
<dbReference type="InterPro" id="IPR050794">
    <property type="entry name" value="CPA2_transporter"/>
</dbReference>
<evidence type="ECO:0000256" key="8">
    <source>
        <dbReference type="SAM" id="Phobius"/>
    </source>
</evidence>
<evidence type="ECO:0000256" key="7">
    <source>
        <dbReference type="SAM" id="MobiDB-lite"/>
    </source>
</evidence>
<feature type="transmembrane region" description="Helical" evidence="8">
    <location>
        <begin position="281"/>
        <end position="309"/>
    </location>
</feature>
<evidence type="ECO:0000256" key="6">
    <source>
        <dbReference type="ARBA" id="ARBA00023136"/>
    </source>
</evidence>
<dbReference type="Pfam" id="PF00999">
    <property type="entry name" value="Na_H_Exchanger"/>
    <property type="match status" value="1"/>
</dbReference>
<dbReference type="EMBL" id="JBAHYK010000213">
    <property type="protein sequence ID" value="KAL0576601.1"/>
    <property type="molecule type" value="Genomic_DNA"/>
</dbReference>
<name>A0ABR3FND1_9AGAR</name>
<evidence type="ECO:0000259" key="9">
    <source>
        <dbReference type="Pfam" id="PF00999"/>
    </source>
</evidence>
<feature type="compositionally biased region" description="Polar residues" evidence="7">
    <location>
        <begin position="509"/>
        <end position="519"/>
    </location>
</feature>
<evidence type="ECO:0000256" key="4">
    <source>
        <dbReference type="ARBA" id="ARBA00022989"/>
    </source>
</evidence>
<keyword evidence="2" id="KW-0813">Transport</keyword>
<dbReference type="PANTHER" id="PTHR32468:SF0">
    <property type="entry name" value="K(+)_H(+) ANTIPORTER 1"/>
    <property type="match status" value="1"/>
</dbReference>
<evidence type="ECO:0000313" key="11">
    <source>
        <dbReference type="Proteomes" id="UP001465976"/>
    </source>
</evidence>
<dbReference type="Proteomes" id="UP001465976">
    <property type="component" value="Unassembled WGS sequence"/>
</dbReference>
<evidence type="ECO:0000256" key="1">
    <source>
        <dbReference type="ARBA" id="ARBA00004141"/>
    </source>
</evidence>
<dbReference type="InterPro" id="IPR006153">
    <property type="entry name" value="Cation/H_exchanger_TM"/>
</dbReference>
<comment type="subcellular location">
    <subcellularLocation>
        <location evidence="1">Membrane</location>
        <topology evidence="1">Multi-pass membrane protein</topology>
    </subcellularLocation>
</comment>
<feature type="domain" description="Cation/H+ exchanger transmembrane" evidence="9">
    <location>
        <begin position="57"/>
        <end position="436"/>
    </location>
</feature>
<keyword evidence="11" id="KW-1185">Reference proteome</keyword>
<comment type="caution">
    <text evidence="10">The sequence shown here is derived from an EMBL/GenBank/DDBJ whole genome shotgun (WGS) entry which is preliminary data.</text>
</comment>
<gene>
    <name evidence="10" type="primary">KHA1_3</name>
    <name evidence="10" type="ORF">V5O48_005394</name>
</gene>
<feature type="transmembrane region" description="Helical" evidence="8">
    <location>
        <begin position="203"/>
        <end position="227"/>
    </location>
</feature>
<feature type="transmembrane region" description="Helical" evidence="8">
    <location>
        <begin position="354"/>
        <end position="376"/>
    </location>
</feature>
<feature type="compositionally biased region" description="Basic and acidic residues" evidence="7">
    <location>
        <begin position="520"/>
        <end position="529"/>
    </location>
</feature>